<keyword evidence="1" id="KW-0812">Transmembrane</keyword>
<name>A0ABY8VMQ3_9CORY</name>
<feature type="transmembrane region" description="Helical" evidence="1">
    <location>
        <begin position="12"/>
        <end position="33"/>
    </location>
</feature>
<evidence type="ECO:0000256" key="1">
    <source>
        <dbReference type="SAM" id="Phobius"/>
    </source>
</evidence>
<evidence type="ECO:0000313" key="3">
    <source>
        <dbReference type="Proteomes" id="UP001238805"/>
    </source>
</evidence>
<accession>A0ABY8VMQ3</accession>
<protein>
    <submittedName>
        <fullName evidence="2">Uncharacterized protein</fullName>
    </submittedName>
</protein>
<dbReference type="Proteomes" id="UP001238805">
    <property type="component" value="Chromosome"/>
</dbReference>
<keyword evidence="1" id="KW-1133">Transmembrane helix</keyword>
<organism evidence="2 3">
    <name type="scientific">Corynebacterium suedekumii</name>
    <dbReference type="NCBI Taxonomy" id="3049801"/>
    <lineage>
        <taxon>Bacteria</taxon>
        <taxon>Bacillati</taxon>
        <taxon>Actinomycetota</taxon>
        <taxon>Actinomycetes</taxon>
        <taxon>Mycobacteriales</taxon>
        <taxon>Corynebacteriaceae</taxon>
        <taxon>Corynebacterium</taxon>
    </lineage>
</organism>
<proteinExistence type="predicted"/>
<dbReference type="EMBL" id="CP126970">
    <property type="protein sequence ID" value="WIM69483.1"/>
    <property type="molecule type" value="Genomic_DNA"/>
</dbReference>
<dbReference type="RefSeq" id="WP_284874077.1">
    <property type="nucleotide sequence ID" value="NZ_CP126970.1"/>
</dbReference>
<gene>
    <name evidence="2" type="ORF">QP029_09500</name>
</gene>
<keyword evidence="1" id="KW-0472">Membrane</keyword>
<sequence>MLFSSLTTRRAVGLWCVAAALGSIVQVAFYPLVFEWQDLDALPESVVMDRTYYLLFGLIGEWCRCCCSRGRCCAGGRHRGGRITAWSSPAWPPRSVGPRQCSPW</sequence>
<keyword evidence="3" id="KW-1185">Reference proteome</keyword>
<evidence type="ECO:0000313" key="2">
    <source>
        <dbReference type="EMBL" id="WIM69483.1"/>
    </source>
</evidence>
<reference evidence="2 3" key="1">
    <citation type="submission" date="2023-05" db="EMBL/GenBank/DDBJ databases">
        <title>Corynebacterium suedekumii sp. nov. and Corynebacterium breve sp. nov. isolated from raw cow's milk.</title>
        <authorList>
            <person name="Baer M.K."/>
            <person name="Mehl L."/>
            <person name="Hellmuth R."/>
            <person name="Marke G."/>
            <person name="Lipski A."/>
        </authorList>
    </citation>
    <scope>NUCLEOTIDE SEQUENCE [LARGE SCALE GENOMIC DNA]</scope>
    <source>
        <strain evidence="2 3">LM112</strain>
    </source>
</reference>